<evidence type="ECO:0000256" key="3">
    <source>
        <dbReference type="ARBA" id="ARBA00022605"/>
    </source>
</evidence>
<protein>
    <recommendedName>
        <fullName evidence="10">Imidazole glycerol phosphate synthase subunit HisH</fullName>
        <ecNumber evidence="10">4.3.2.10</ecNumber>
    </recommendedName>
    <alternativeName>
        <fullName evidence="10">IGP synthase glutaminase subunit</fullName>
        <ecNumber evidence="10">3.5.1.2</ecNumber>
    </alternativeName>
    <alternativeName>
        <fullName evidence="10">IGP synthase subunit HisH</fullName>
    </alternativeName>
    <alternativeName>
        <fullName evidence="10">ImGP synthase subunit HisH</fullName>
        <shortName evidence="10">IGPS subunit HisH</shortName>
    </alternativeName>
</protein>
<keyword evidence="2 10" id="KW-0963">Cytoplasm</keyword>
<feature type="domain" description="Glutamine amidotransferase" evidence="12">
    <location>
        <begin position="10"/>
        <end position="221"/>
    </location>
</feature>
<evidence type="ECO:0000256" key="6">
    <source>
        <dbReference type="ARBA" id="ARBA00023102"/>
    </source>
</evidence>
<dbReference type="CDD" id="cd01748">
    <property type="entry name" value="GATase1_IGP_Synthase"/>
    <property type="match status" value="1"/>
</dbReference>
<proteinExistence type="inferred from homology"/>
<feature type="active site" evidence="10 11">
    <location>
        <position position="207"/>
    </location>
</feature>
<comment type="catalytic activity">
    <reaction evidence="9 10">
        <text>L-glutamine + H2O = L-glutamate + NH4(+)</text>
        <dbReference type="Rhea" id="RHEA:15889"/>
        <dbReference type="ChEBI" id="CHEBI:15377"/>
        <dbReference type="ChEBI" id="CHEBI:28938"/>
        <dbReference type="ChEBI" id="CHEBI:29985"/>
        <dbReference type="ChEBI" id="CHEBI:58359"/>
        <dbReference type="EC" id="3.5.1.2"/>
    </reaction>
</comment>
<feature type="active site" description="Nucleophile" evidence="10 11">
    <location>
        <position position="87"/>
    </location>
</feature>
<name>A0AAN1WJE7_9GAMM</name>
<keyword evidence="4 10" id="KW-0378">Hydrolase</keyword>
<dbReference type="EC" id="4.3.2.10" evidence="10"/>
<dbReference type="HAMAP" id="MF_00278">
    <property type="entry name" value="HisH"/>
    <property type="match status" value="1"/>
</dbReference>
<keyword evidence="6 10" id="KW-0368">Histidine biosynthesis</keyword>
<comment type="subcellular location">
    <subcellularLocation>
        <location evidence="10">Cytoplasm</location>
    </subcellularLocation>
</comment>
<dbReference type="Gene3D" id="3.40.50.880">
    <property type="match status" value="1"/>
</dbReference>
<sequence length="227" mass="24353">MSSQLTEVAIIDYGMGNLHSVASAVKHVAPEANVVVSSDSDAIARADRVIFPGVGAIRDCIAEIKSRGFDAAVAREIASGKPVLSICVGLQALMARSEENNGVECLNVFSGDVKSFSAAPGFSAVTDESSHSGERLKVPHMGWNNVAQTLSHPLWHSIDDGGRFYFVHSYFVQTQDQALIAGKSHYGLDFVAALARDNVFAAQFHPEKSHTNGLQLLKNFVAWDGKP</sequence>
<dbReference type="EC" id="3.5.1.2" evidence="10"/>
<dbReference type="KEGG" id="marq:MARGE09_P2911"/>
<gene>
    <name evidence="10" type="primary">hisH</name>
    <name evidence="13" type="ORF">MARGE09_P2911</name>
</gene>
<dbReference type="GO" id="GO:0005737">
    <property type="term" value="C:cytoplasm"/>
    <property type="evidence" value="ECO:0007669"/>
    <property type="project" value="UniProtKB-SubCell"/>
</dbReference>
<keyword evidence="5 10" id="KW-0315">Glutamine amidotransferase</keyword>
<dbReference type="GO" id="GO:0004359">
    <property type="term" value="F:glutaminase activity"/>
    <property type="evidence" value="ECO:0007669"/>
    <property type="project" value="UniProtKB-EC"/>
</dbReference>
<evidence type="ECO:0000256" key="10">
    <source>
        <dbReference type="HAMAP-Rule" id="MF_00278"/>
    </source>
</evidence>
<evidence type="ECO:0000313" key="14">
    <source>
        <dbReference type="Proteomes" id="UP001320119"/>
    </source>
</evidence>
<dbReference type="GO" id="GO:0000107">
    <property type="term" value="F:imidazoleglycerol-phosphate synthase activity"/>
    <property type="evidence" value="ECO:0007669"/>
    <property type="project" value="UniProtKB-UniRule"/>
</dbReference>
<dbReference type="EMBL" id="AP023086">
    <property type="protein sequence ID" value="BCD98710.1"/>
    <property type="molecule type" value="Genomic_DNA"/>
</dbReference>
<dbReference type="PIRSF" id="PIRSF000495">
    <property type="entry name" value="Amidotransf_hisH"/>
    <property type="match status" value="1"/>
</dbReference>
<dbReference type="InterPro" id="IPR029062">
    <property type="entry name" value="Class_I_gatase-like"/>
</dbReference>
<evidence type="ECO:0000256" key="7">
    <source>
        <dbReference type="ARBA" id="ARBA00023239"/>
    </source>
</evidence>
<comment type="function">
    <text evidence="10">IGPS catalyzes the conversion of PRFAR and glutamine to IGP, AICAR and glutamate. The HisH subunit catalyzes the hydrolysis of glutamine to glutamate and ammonia as part of the synthesis of IGP and AICAR. The resulting ammonia molecule is channeled to the active site of HisF.</text>
</comment>
<evidence type="ECO:0000256" key="4">
    <source>
        <dbReference type="ARBA" id="ARBA00022801"/>
    </source>
</evidence>
<accession>A0AAN1WJE7</accession>
<evidence type="ECO:0000256" key="1">
    <source>
        <dbReference type="ARBA" id="ARBA00005091"/>
    </source>
</evidence>
<dbReference type="InterPro" id="IPR010139">
    <property type="entry name" value="Imidazole-glycPsynth_HisH"/>
</dbReference>
<dbReference type="AlphaFoldDB" id="A0AAN1WJE7"/>
<keyword evidence="14" id="KW-1185">Reference proteome</keyword>
<dbReference type="RefSeq" id="WP_255711654.1">
    <property type="nucleotide sequence ID" value="NZ_AP023086.1"/>
</dbReference>
<dbReference type="Pfam" id="PF00117">
    <property type="entry name" value="GATase"/>
    <property type="match status" value="1"/>
</dbReference>
<evidence type="ECO:0000259" key="12">
    <source>
        <dbReference type="Pfam" id="PF00117"/>
    </source>
</evidence>
<evidence type="ECO:0000313" key="13">
    <source>
        <dbReference type="EMBL" id="BCD98710.1"/>
    </source>
</evidence>
<evidence type="ECO:0000256" key="8">
    <source>
        <dbReference type="ARBA" id="ARBA00047838"/>
    </source>
</evidence>
<comment type="pathway">
    <text evidence="1 10">Amino-acid biosynthesis; L-histidine biosynthesis; L-histidine from 5-phospho-alpha-D-ribose 1-diphosphate: step 5/9.</text>
</comment>
<comment type="catalytic activity">
    <reaction evidence="8 10">
        <text>5-[(5-phospho-1-deoxy-D-ribulos-1-ylimino)methylamino]-1-(5-phospho-beta-D-ribosyl)imidazole-4-carboxamide + L-glutamine = D-erythro-1-(imidazol-4-yl)glycerol 3-phosphate + 5-amino-1-(5-phospho-beta-D-ribosyl)imidazole-4-carboxamide + L-glutamate + H(+)</text>
        <dbReference type="Rhea" id="RHEA:24793"/>
        <dbReference type="ChEBI" id="CHEBI:15378"/>
        <dbReference type="ChEBI" id="CHEBI:29985"/>
        <dbReference type="ChEBI" id="CHEBI:58278"/>
        <dbReference type="ChEBI" id="CHEBI:58359"/>
        <dbReference type="ChEBI" id="CHEBI:58475"/>
        <dbReference type="ChEBI" id="CHEBI:58525"/>
        <dbReference type="EC" id="4.3.2.10"/>
    </reaction>
</comment>
<dbReference type="GO" id="GO:0016829">
    <property type="term" value="F:lyase activity"/>
    <property type="evidence" value="ECO:0007669"/>
    <property type="project" value="UniProtKB-KW"/>
</dbReference>
<dbReference type="PANTHER" id="PTHR42701:SF2">
    <property type="entry name" value="IMIDAZOLE GLYCEROL PHOSPHATE SYNTHASE SUBUNIT HISH 1"/>
    <property type="match status" value="1"/>
</dbReference>
<dbReference type="NCBIfam" id="TIGR01855">
    <property type="entry name" value="IMP_synth_hisH"/>
    <property type="match status" value="1"/>
</dbReference>
<dbReference type="PROSITE" id="PS51273">
    <property type="entry name" value="GATASE_TYPE_1"/>
    <property type="match status" value="1"/>
</dbReference>
<dbReference type="InterPro" id="IPR017926">
    <property type="entry name" value="GATASE"/>
</dbReference>
<dbReference type="Proteomes" id="UP001320119">
    <property type="component" value="Chromosome"/>
</dbReference>
<evidence type="ECO:0000256" key="9">
    <source>
        <dbReference type="ARBA" id="ARBA00049534"/>
    </source>
</evidence>
<evidence type="ECO:0000256" key="11">
    <source>
        <dbReference type="PIRSR" id="PIRSR000495-1"/>
    </source>
</evidence>
<evidence type="ECO:0000256" key="2">
    <source>
        <dbReference type="ARBA" id="ARBA00022490"/>
    </source>
</evidence>
<keyword evidence="3 10" id="KW-0028">Amino-acid biosynthesis</keyword>
<evidence type="ECO:0000256" key="5">
    <source>
        <dbReference type="ARBA" id="ARBA00022962"/>
    </source>
</evidence>
<feature type="active site" evidence="10 11">
    <location>
        <position position="205"/>
    </location>
</feature>
<dbReference type="SUPFAM" id="SSF52317">
    <property type="entry name" value="Class I glutamine amidotransferase-like"/>
    <property type="match status" value="1"/>
</dbReference>
<keyword evidence="7 10" id="KW-0456">Lyase</keyword>
<organism evidence="13 14">
    <name type="scientific">Marinagarivorans cellulosilyticus</name>
    <dbReference type="NCBI Taxonomy" id="2721545"/>
    <lineage>
        <taxon>Bacteria</taxon>
        <taxon>Pseudomonadati</taxon>
        <taxon>Pseudomonadota</taxon>
        <taxon>Gammaproteobacteria</taxon>
        <taxon>Cellvibrionales</taxon>
        <taxon>Cellvibrionaceae</taxon>
        <taxon>Marinagarivorans</taxon>
    </lineage>
</organism>
<reference evidence="13 14" key="1">
    <citation type="journal article" date="2022" name="IScience">
        <title>An ultrasensitive nanofiber-based assay for enzymatic hydrolysis and deep-sea microbial degradation of cellulose.</title>
        <authorList>
            <person name="Tsudome M."/>
            <person name="Tachioka M."/>
            <person name="Miyazaki M."/>
            <person name="Uchimura K."/>
            <person name="Tsuda M."/>
            <person name="Takaki Y."/>
            <person name="Deguchi S."/>
        </authorList>
    </citation>
    <scope>NUCLEOTIDE SEQUENCE [LARGE SCALE GENOMIC DNA]</scope>
    <source>
        <strain evidence="13 14">GE09</strain>
    </source>
</reference>
<dbReference type="PANTHER" id="PTHR42701">
    <property type="entry name" value="IMIDAZOLE GLYCEROL PHOSPHATE SYNTHASE SUBUNIT HISH"/>
    <property type="match status" value="1"/>
</dbReference>
<dbReference type="GO" id="GO:0000105">
    <property type="term" value="P:L-histidine biosynthetic process"/>
    <property type="evidence" value="ECO:0007669"/>
    <property type="project" value="UniProtKB-UniRule"/>
</dbReference>
<comment type="subunit">
    <text evidence="10">Heterodimer of HisH and HisF.</text>
</comment>